<dbReference type="GO" id="GO:0016491">
    <property type="term" value="F:oxidoreductase activity"/>
    <property type="evidence" value="ECO:0007669"/>
    <property type="project" value="UniProtKB-KW"/>
</dbReference>
<dbReference type="PANTHER" id="PTHR43981">
    <property type="entry name" value="ENOYL-[ACYL-CARRIER-PROTEIN] REDUCTASE, MITOCHONDRIAL"/>
    <property type="match status" value="1"/>
</dbReference>
<evidence type="ECO:0000313" key="3">
    <source>
        <dbReference type="EMBL" id="CAD0202603.1"/>
    </source>
</evidence>
<sequence>MLTIAPCTAYRLLKDFRYMQNGDTVIQNAANSPCGQCIIQLCRNMGLKTLNIVANHCGYEAVKKYLLNLGGSAVFTLEEAEELSGLGRSLTKPVLALNCLGGRYEDVMLKLLDKKGVIVYYGCAYDLPMVKQFLRKDARFYKFSLNEWEACATCVDKDIMYKELIQQMVVGHLAAPVHHPLELKDYVYALKNTVQCEAFATLNYVFDFTLP</sequence>
<accession>A0A9N8L3J4</accession>
<dbReference type="EMBL" id="LR824020">
    <property type="protein sequence ID" value="CAD0202603.1"/>
    <property type="molecule type" value="Genomic_DNA"/>
</dbReference>
<dbReference type="Proteomes" id="UP001154114">
    <property type="component" value="Chromosome 17"/>
</dbReference>
<evidence type="ECO:0000256" key="2">
    <source>
        <dbReference type="ARBA" id="ARBA00023002"/>
    </source>
</evidence>
<dbReference type="PANTHER" id="PTHR43981:SF2">
    <property type="entry name" value="ENOYL-[ACYL-CARRIER-PROTEIN] REDUCTASE, MITOCHONDRIAL"/>
    <property type="match status" value="1"/>
</dbReference>
<name>A0A9N8L3J4_CHRIL</name>
<dbReference type="OrthoDB" id="7482721at2759"/>
<dbReference type="AlphaFoldDB" id="A0A9N8L3J4"/>
<dbReference type="SUPFAM" id="SSF51735">
    <property type="entry name" value="NAD(P)-binding Rossmann-fold domains"/>
    <property type="match status" value="1"/>
</dbReference>
<dbReference type="GO" id="GO:0005739">
    <property type="term" value="C:mitochondrion"/>
    <property type="evidence" value="ECO:0007669"/>
    <property type="project" value="TreeGrafter"/>
</dbReference>
<evidence type="ECO:0000256" key="1">
    <source>
        <dbReference type="ARBA" id="ARBA00022857"/>
    </source>
</evidence>
<keyword evidence="4" id="KW-1185">Reference proteome</keyword>
<keyword evidence="1" id="KW-0521">NADP</keyword>
<proteinExistence type="predicted"/>
<dbReference type="InterPro" id="IPR036291">
    <property type="entry name" value="NAD(P)-bd_dom_sf"/>
</dbReference>
<dbReference type="GO" id="GO:0006631">
    <property type="term" value="P:fatty acid metabolic process"/>
    <property type="evidence" value="ECO:0007669"/>
    <property type="project" value="TreeGrafter"/>
</dbReference>
<dbReference type="InterPro" id="IPR051034">
    <property type="entry name" value="Mito_Enoyl-ACP_Reductase"/>
</dbReference>
<evidence type="ECO:0000313" key="4">
    <source>
        <dbReference type="Proteomes" id="UP001154114"/>
    </source>
</evidence>
<dbReference type="Gene3D" id="3.90.180.10">
    <property type="entry name" value="Medium-chain alcohol dehydrogenases, catalytic domain"/>
    <property type="match status" value="1"/>
</dbReference>
<keyword evidence="2" id="KW-0560">Oxidoreductase</keyword>
<organism evidence="3 4">
    <name type="scientific">Chrysodeixis includens</name>
    <name type="common">Soybean looper</name>
    <name type="synonym">Pseudoplusia includens</name>
    <dbReference type="NCBI Taxonomy" id="689277"/>
    <lineage>
        <taxon>Eukaryota</taxon>
        <taxon>Metazoa</taxon>
        <taxon>Ecdysozoa</taxon>
        <taxon>Arthropoda</taxon>
        <taxon>Hexapoda</taxon>
        <taxon>Insecta</taxon>
        <taxon>Pterygota</taxon>
        <taxon>Neoptera</taxon>
        <taxon>Endopterygota</taxon>
        <taxon>Lepidoptera</taxon>
        <taxon>Glossata</taxon>
        <taxon>Ditrysia</taxon>
        <taxon>Noctuoidea</taxon>
        <taxon>Noctuidae</taxon>
        <taxon>Plusiinae</taxon>
        <taxon>Chrysodeixis</taxon>
    </lineage>
</organism>
<reference evidence="3" key="1">
    <citation type="submission" date="2021-12" db="EMBL/GenBank/DDBJ databases">
        <authorList>
            <person name="King R."/>
        </authorList>
    </citation>
    <scope>NUCLEOTIDE SEQUENCE</scope>
</reference>
<dbReference type="Gene3D" id="3.40.50.720">
    <property type="entry name" value="NAD(P)-binding Rossmann-like Domain"/>
    <property type="match status" value="1"/>
</dbReference>
<gene>
    <name evidence="3" type="ORF">CINC_LOCUS4265</name>
</gene>
<protein>
    <submittedName>
        <fullName evidence="3">Uncharacterized protein</fullName>
    </submittedName>
</protein>